<dbReference type="Pfam" id="PF01325">
    <property type="entry name" value="Fe_dep_repress"/>
    <property type="match status" value="1"/>
</dbReference>
<name>A0AAT9LEP9_9FIRM</name>
<evidence type="ECO:0000256" key="1">
    <source>
        <dbReference type="ARBA" id="ARBA00007871"/>
    </source>
</evidence>
<dbReference type="InterPro" id="IPR050536">
    <property type="entry name" value="DtxR_MntR_Metal-Reg"/>
</dbReference>
<keyword evidence="2" id="KW-0805">Transcription regulation</keyword>
<comment type="similarity">
    <text evidence="1">Belongs to the DtxR/MntR family.</text>
</comment>
<reference evidence="6" key="2">
    <citation type="journal article" date="2023" name="Biology">
        <title>Prokaryotic Life Associated with Coal-Fire Gas Vents Revealed by Metagenomics.</title>
        <authorList>
            <person name="Kadnikov V.V."/>
            <person name="Mardanov A.V."/>
            <person name="Beletsky A.V."/>
            <person name="Karnachuk O.V."/>
            <person name="Ravin N.V."/>
        </authorList>
    </citation>
    <scope>NUCLEOTIDE SEQUENCE</scope>
    <source>
        <strain evidence="6">Bu02</strain>
    </source>
</reference>
<evidence type="ECO:0000256" key="3">
    <source>
        <dbReference type="ARBA" id="ARBA00023125"/>
    </source>
</evidence>
<dbReference type="GO" id="GO:0046914">
    <property type="term" value="F:transition metal ion binding"/>
    <property type="evidence" value="ECO:0007669"/>
    <property type="project" value="InterPro"/>
</dbReference>
<dbReference type="Gene3D" id="1.10.60.10">
    <property type="entry name" value="Iron dependent repressor, metal binding and dimerisation domain"/>
    <property type="match status" value="1"/>
</dbReference>
<dbReference type="GO" id="GO:0046983">
    <property type="term" value="F:protein dimerization activity"/>
    <property type="evidence" value="ECO:0007669"/>
    <property type="project" value="InterPro"/>
</dbReference>
<evidence type="ECO:0000256" key="4">
    <source>
        <dbReference type="ARBA" id="ARBA00023163"/>
    </source>
</evidence>
<dbReference type="Gene3D" id="1.10.10.10">
    <property type="entry name" value="Winged helix-like DNA-binding domain superfamily/Winged helix DNA-binding domain"/>
    <property type="match status" value="1"/>
</dbReference>
<reference evidence="6" key="1">
    <citation type="submission" date="2020-10" db="EMBL/GenBank/DDBJ databases">
        <authorList>
            <person name="Kadnikov V."/>
            <person name="Beletsky A.V."/>
            <person name="Mardanov A.V."/>
            <person name="Karnachuk O.V."/>
            <person name="Ravin N.V."/>
        </authorList>
    </citation>
    <scope>NUCLEOTIDE SEQUENCE</scope>
    <source>
        <strain evidence="6">Bu02</strain>
    </source>
</reference>
<evidence type="ECO:0000313" key="6">
    <source>
        <dbReference type="EMBL" id="QUL99534.1"/>
    </source>
</evidence>
<dbReference type="InterPro" id="IPR036421">
    <property type="entry name" value="Fe_dep_repressor_sf"/>
</dbReference>
<feature type="domain" description="HTH dtxR-type" evidence="5">
    <location>
        <begin position="1"/>
        <end position="58"/>
    </location>
</feature>
<dbReference type="PANTHER" id="PTHR33238">
    <property type="entry name" value="IRON (METAL) DEPENDENT REPRESSOR, DTXR FAMILY"/>
    <property type="match status" value="1"/>
</dbReference>
<dbReference type="InterPro" id="IPR022689">
    <property type="entry name" value="Iron_dep_repressor"/>
</dbReference>
<accession>A0AAT9LEP9</accession>
<dbReference type="PROSITE" id="PS50944">
    <property type="entry name" value="HTH_DTXR"/>
    <property type="match status" value="1"/>
</dbReference>
<sequence>MEDYLEAILLLSEHDGAVRITDIAEKLSIAKPSVTAAVNVLKEKGLVTQKRYGRVYLTPEGIAQAQRVKGRHRVLRTFLVEVLGVAADTAEKDACAIEHVISAETMERLIAFLERSLSEPDSLLR</sequence>
<dbReference type="KEGG" id="fcz:IMF26_01810"/>
<evidence type="ECO:0000256" key="2">
    <source>
        <dbReference type="ARBA" id="ARBA00023015"/>
    </source>
</evidence>
<keyword evidence="4" id="KW-0804">Transcription</keyword>
<organism evidence="6">
    <name type="scientific">Candidatus Fermentithermobacillus carboniphilus</name>
    <dbReference type="NCBI Taxonomy" id="3085328"/>
    <lineage>
        <taxon>Bacteria</taxon>
        <taxon>Bacillati</taxon>
        <taxon>Bacillota</taxon>
        <taxon>Candidatus Fermentithermobacillia</taxon>
        <taxon>Candidatus Fermentithermobacillales</taxon>
        <taxon>Candidatus Fermentithermobacillaceae</taxon>
        <taxon>Candidatus Fermentithermobacillus</taxon>
    </lineage>
</organism>
<dbReference type="GO" id="GO:0003700">
    <property type="term" value="F:DNA-binding transcription factor activity"/>
    <property type="evidence" value="ECO:0007669"/>
    <property type="project" value="InterPro"/>
</dbReference>
<dbReference type="GO" id="GO:0003677">
    <property type="term" value="F:DNA binding"/>
    <property type="evidence" value="ECO:0007669"/>
    <property type="project" value="UniProtKB-KW"/>
</dbReference>
<dbReference type="InterPro" id="IPR036390">
    <property type="entry name" value="WH_DNA-bd_sf"/>
</dbReference>
<dbReference type="InterPro" id="IPR022687">
    <property type="entry name" value="HTH_DTXR"/>
</dbReference>
<dbReference type="InterPro" id="IPR036388">
    <property type="entry name" value="WH-like_DNA-bd_sf"/>
</dbReference>
<dbReference type="PANTHER" id="PTHR33238:SF7">
    <property type="entry name" value="IRON-DEPENDENT TRANSCRIPTIONAL REGULATOR"/>
    <property type="match status" value="1"/>
</dbReference>
<dbReference type="InterPro" id="IPR001367">
    <property type="entry name" value="Fe_dep_repressor"/>
</dbReference>
<dbReference type="SMART" id="SM00529">
    <property type="entry name" value="HTH_DTXR"/>
    <property type="match status" value="1"/>
</dbReference>
<dbReference type="EMBL" id="CP062796">
    <property type="protein sequence ID" value="QUL99534.1"/>
    <property type="molecule type" value="Genomic_DNA"/>
</dbReference>
<dbReference type="SUPFAM" id="SSF46785">
    <property type="entry name" value="Winged helix' DNA-binding domain"/>
    <property type="match status" value="1"/>
</dbReference>
<dbReference type="Pfam" id="PF02742">
    <property type="entry name" value="Fe_dep_repr_C"/>
    <property type="match status" value="1"/>
</dbReference>
<keyword evidence="3" id="KW-0238">DNA-binding</keyword>
<gene>
    <name evidence="6" type="ORF">IMF26_01810</name>
</gene>
<evidence type="ECO:0000259" key="5">
    <source>
        <dbReference type="PROSITE" id="PS50944"/>
    </source>
</evidence>
<protein>
    <submittedName>
        <fullName evidence="6">Metal-dependent transcriptional regulator</fullName>
    </submittedName>
</protein>
<proteinExistence type="inferred from homology"/>
<dbReference type="AlphaFoldDB" id="A0AAT9LEP9"/>